<reference evidence="2" key="4">
    <citation type="journal article" date="2015" name="PLoS ONE">
        <title>Comprehensive Evaluation of Toxoplasma gondii VEG and Neospora caninum LIV Genomes with Tachyzoite Stage Transcriptome and Proteome Defines Novel Transcript Features.</title>
        <authorList>
            <person name="Ramaprasad A."/>
            <person name="Mourier T."/>
            <person name="Naeem R."/>
            <person name="Malas T.B."/>
            <person name="Moussa E."/>
            <person name="Panigrahi A."/>
            <person name="Vermont S.J."/>
            <person name="Otto T.D."/>
            <person name="Wastling J."/>
            <person name="Pain A."/>
        </authorList>
    </citation>
    <scope>NUCLEOTIDE SEQUENCE</scope>
    <source>
        <strain evidence="2">Liverpool</strain>
    </source>
</reference>
<dbReference type="eggNOG" id="ENOG502SQ1K">
    <property type="taxonomic scope" value="Eukaryota"/>
</dbReference>
<evidence type="ECO:0000313" key="1">
    <source>
        <dbReference type="EMBL" id="CBZ52614.1"/>
    </source>
</evidence>
<dbReference type="OMA" id="ERCKECR"/>
<dbReference type="OrthoDB" id="444121at2759"/>
<reference evidence="1" key="2">
    <citation type="submission" date="2011-03" db="EMBL/GenBank/DDBJ databases">
        <title>Comparative genomics and transcriptomics of Neospora caninum and Toxoplasma gondii.</title>
        <authorList>
            <person name="Reid A.J."/>
            <person name="Sohal A."/>
            <person name="Harris D."/>
            <person name="Quail M."/>
            <person name="Sanders M."/>
            <person name="Berriman M."/>
            <person name="Wastling J.M."/>
            <person name="Pain A."/>
        </authorList>
    </citation>
    <scope>NUCLEOTIDE SEQUENCE</scope>
    <source>
        <strain evidence="1">Liverpool</strain>
    </source>
</reference>
<organism evidence="1 3">
    <name type="scientific">Neospora caninum (strain Liverpool)</name>
    <dbReference type="NCBI Taxonomy" id="572307"/>
    <lineage>
        <taxon>Eukaryota</taxon>
        <taxon>Sar</taxon>
        <taxon>Alveolata</taxon>
        <taxon>Apicomplexa</taxon>
        <taxon>Conoidasida</taxon>
        <taxon>Coccidia</taxon>
        <taxon>Eucoccidiorida</taxon>
        <taxon>Eimeriorina</taxon>
        <taxon>Sarcocystidae</taxon>
        <taxon>Neospora</taxon>
    </lineage>
</organism>
<proteinExistence type="predicted"/>
<dbReference type="Proteomes" id="UP000007494">
    <property type="component" value="Chromosome VIIb"/>
</dbReference>
<dbReference type="RefSeq" id="XP_003882646.1">
    <property type="nucleotide sequence ID" value="XM_003882597.1"/>
</dbReference>
<dbReference type="EMBL" id="FR823389">
    <property type="protein sequence ID" value="CBZ52614.1"/>
    <property type="molecule type" value="Genomic_DNA"/>
</dbReference>
<accession>F0VFX0</accession>
<evidence type="ECO:0000313" key="2">
    <source>
        <dbReference type="EMBL" id="CEL66593.1"/>
    </source>
</evidence>
<reference evidence="1" key="1">
    <citation type="submission" date="2011-02" db="EMBL/GenBank/DDBJ databases">
        <authorList>
            <person name="Aslett M."/>
        </authorList>
    </citation>
    <scope>NUCLEOTIDE SEQUENCE</scope>
    <source>
        <strain evidence="1">Liverpool</strain>
    </source>
</reference>
<evidence type="ECO:0000313" key="3">
    <source>
        <dbReference type="Proteomes" id="UP000007494"/>
    </source>
</evidence>
<dbReference type="VEuPathDB" id="ToxoDB:NCLIV_024030"/>
<protein>
    <submittedName>
        <fullName evidence="1">Uncharacterized protein</fullName>
    </submittedName>
</protein>
<sequence>MLRTSLLLRFAGAPTVRSFTRGAVLSVSRPARGPGSPSPSTPATYSAISRASTPSLAQSGIAFRESVPDKVYRWLDITGFLTRWNNRKEWLLDLPPFGRQGTPLVTEFERKQEMFVSLNALVISIFALYLGVKGMSHLSYKGPTPSYEGFPGVDGRKKDFTMMSRLWFIEPKERCKECRWLDLECKKECFAQLKAEGHRLTVNGGNPLSVPRGKLEPPHFH</sequence>
<dbReference type="GeneID" id="13444857"/>
<gene>
    <name evidence="2" type="ORF">BN1204_024030</name>
    <name evidence="1" type="ORF">NCLIV_024030</name>
</gene>
<dbReference type="InParanoid" id="F0VFX0"/>
<dbReference type="AlphaFoldDB" id="F0VFX0"/>
<reference evidence="3" key="3">
    <citation type="journal article" date="2012" name="PLoS Pathog.">
        <title>Comparative genomics of the apicomplexan parasites Toxoplasma gondii and Neospora caninum: Coccidia differing in host range and transmission strategy.</title>
        <authorList>
            <person name="Reid A.J."/>
            <person name="Vermont S.J."/>
            <person name="Cotton J.A."/>
            <person name="Harris D."/>
            <person name="Hill-Cawthorne G.A."/>
            <person name="Konen-Waisman S."/>
            <person name="Latham S.M."/>
            <person name="Mourier T."/>
            <person name="Norton R."/>
            <person name="Quail M.A."/>
            <person name="Sanders M."/>
            <person name="Shanmugam D."/>
            <person name="Sohal A."/>
            <person name="Wasmuth J.D."/>
            <person name="Brunk B."/>
            <person name="Grigg M.E."/>
            <person name="Howard J.C."/>
            <person name="Parkinson J."/>
            <person name="Roos D.S."/>
            <person name="Trees A.J."/>
            <person name="Berriman M."/>
            <person name="Pain A."/>
            <person name="Wastling J.M."/>
        </authorList>
    </citation>
    <scope>NUCLEOTIDE SEQUENCE [LARGE SCALE GENOMIC DNA]</scope>
    <source>
        <strain evidence="3">Liverpool</strain>
    </source>
</reference>
<name>F0VFX0_NEOCL</name>
<dbReference type="FunCoup" id="F0VFX0">
    <property type="interactions" value="14"/>
</dbReference>
<dbReference type="EMBL" id="LN714482">
    <property type="protein sequence ID" value="CEL66593.1"/>
    <property type="molecule type" value="Genomic_DNA"/>
</dbReference>
<keyword evidence="3" id="KW-1185">Reference proteome</keyword>